<dbReference type="Gene3D" id="3.60.20.10">
    <property type="entry name" value="Glutamine Phosphoribosylpyrophosphate, subunit 1, domain 1"/>
    <property type="match status" value="1"/>
</dbReference>
<dbReference type="GO" id="GO:0052699">
    <property type="term" value="P:ergothioneine biosynthetic process"/>
    <property type="evidence" value="ECO:0007669"/>
    <property type="project" value="UniProtKB-UniRule"/>
</dbReference>
<dbReference type="InterPro" id="IPR029055">
    <property type="entry name" value="Ntn_hydrolases_N"/>
</dbReference>
<name>A0A511CVU5_9PSEU</name>
<dbReference type="NCBIfam" id="TIGR03442">
    <property type="entry name" value="ergothioneine biosynthesis protein EgtC"/>
    <property type="match status" value="1"/>
</dbReference>
<dbReference type="OrthoDB" id="9804310at2"/>
<comment type="function">
    <text evidence="1">Catalyzes the hydrolysis of the gamma-glutamyl amide bond of hercynyl-gamma-L-glutamyl-L-cysteine sulfoxide to produce hercynylcysteine sulfoxide, a step in the biosynthesis pathway of ergothioneine.</text>
</comment>
<comment type="catalytic activity">
    <reaction evidence="1">
        <text>gamma-L-glutamyl-hercynylcysteine S-oxide + H2O = S-(hercyn-2-yl)-L-cysteine S-oxide + L-glutamate</text>
        <dbReference type="Rhea" id="RHEA:42684"/>
        <dbReference type="ChEBI" id="CHEBI:15377"/>
        <dbReference type="ChEBI" id="CHEBI:29985"/>
        <dbReference type="ChEBI" id="CHEBI:82703"/>
        <dbReference type="ChEBI" id="CHEBI:82706"/>
        <dbReference type="EC" id="3.5.1.118"/>
    </reaction>
</comment>
<dbReference type="CDD" id="cd01908">
    <property type="entry name" value="YafJ"/>
    <property type="match status" value="1"/>
</dbReference>
<evidence type="ECO:0000259" key="2">
    <source>
        <dbReference type="PROSITE" id="PS51278"/>
    </source>
</evidence>
<keyword evidence="1 3" id="KW-0378">Hydrolase</keyword>
<accession>A0A511CVU5</accession>
<reference evidence="3 4" key="1">
    <citation type="submission" date="2019-07" db="EMBL/GenBank/DDBJ databases">
        <title>Whole genome shotgun sequence of Pseudonocardia asaccharolytica NBRC 16224.</title>
        <authorList>
            <person name="Hosoyama A."/>
            <person name="Uohara A."/>
            <person name="Ohji S."/>
            <person name="Ichikawa N."/>
        </authorList>
    </citation>
    <scope>NUCLEOTIDE SEQUENCE [LARGE SCALE GENOMIC DNA]</scope>
    <source>
        <strain evidence="3 4">NBRC 16224</strain>
    </source>
</reference>
<evidence type="ECO:0000313" key="4">
    <source>
        <dbReference type="Proteomes" id="UP000321328"/>
    </source>
</evidence>
<gene>
    <name evidence="1 3" type="primary">egtC</name>
    <name evidence="3" type="ORF">PA7_05080</name>
</gene>
<dbReference type="InterPro" id="IPR017932">
    <property type="entry name" value="GATase_2_dom"/>
</dbReference>
<organism evidence="3 4">
    <name type="scientific">Pseudonocardia asaccharolytica DSM 44247 = NBRC 16224</name>
    <dbReference type="NCBI Taxonomy" id="1123024"/>
    <lineage>
        <taxon>Bacteria</taxon>
        <taxon>Bacillati</taxon>
        <taxon>Actinomycetota</taxon>
        <taxon>Actinomycetes</taxon>
        <taxon>Pseudonocardiales</taxon>
        <taxon>Pseudonocardiaceae</taxon>
        <taxon>Pseudonocardia</taxon>
    </lineage>
</organism>
<dbReference type="PANTHER" id="PTHR43187:SF2">
    <property type="entry name" value="GAMMA-GLUTAMYL-HERCYNYLCYSTEINE SULFOXIDE HYDROLASE"/>
    <property type="match status" value="1"/>
</dbReference>
<dbReference type="EC" id="3.5.1.118" evidence="1"/>
<dbReference type="PANTHER" id="PTHR43187">
    <property type="entry name" value="GLUTAMINE AMIDOTRANSFERASE DUG3-RELATED"/>
    <property type="match status" value="1"/>
</dbReference>
<comment type="caution">
    <text evidence="3">The sequence shown here is derived from an EMBL/GenBank/DDBJ whole genome shotgun (WGS) entry which is preliminary data.</text>
</comment>
<sequence>MCRHLAYLGPPTTPCALLLAPPHGLLHQSYAPADMRGGGTVNADGFGAGWYVPPSAGDGDRAGLEPVRYRSDRPLWSDTSFHTLAAATATSAVLAAVRSATPGMPVVSTAAAPFAEGRWLFSHNGVVRGWPGSVAALASGLPVTDLLTLDAPTDSALLWALVRHRLRGGEDPGTALADVVVAVEAAAPGSRLNLLLTDGSTIWATVWGHALSLRTTPDSITVASEPLDPSPGWTAVPDRHLVVALPGRHRLVALTVPRSLPSPPSPQSPHPQGVR</sequence>
<proteinExistence type="inferred from homology"/>
<protein>
    <recommendedName>
        <fullName evidence="1">Gamma-glutamyl-hercynylcysteine sulfoxide hydrolase</fullName>
        <ecNumber evidence="1">3.5.1.118</ecNumber>
    </recommendedName>
    <alternativeName>
        <fullName evidence="1">Gamma-glutamyl hercynylcysteine S-oxide hydrolase</fullName>
    </alternativeName>
</protein>
<dbReference type="UniPathway" id="UPA01014"/>
<dbReference type="HAMAP" id="MF_02036">
    <property type="entry name" value="EgtC"/>
    <property type="match status" value="1"/>
</dbReference>
<evidence type="ECO:0000256" key="1">
    <source>
        <dbReference type="HAMAP-Rule" id="MF_02036"/>
    </source>
</evidence>
<keyword evidence="1" id="KW-0315">Glutamine amidotransferase</keyword>
<dbReference type="PROSITE" id="PS51278">
    <property type="entry name" value="GATASE_TYPE_2"/>
    <property type="match status" value="1"/>
</dbReference>
<dbReference type="InterPro" id="IPR032889">
    <property type="entry name" value="EgtC_Actinobacteria"/>
</dbReference>
<dbReference type="EMBL" id="BJVI01000003">
    <property type="protein sequence ID" value="GEL16671.1"/>
    <property type="molecule type" value="Genomic_DNA"/>
</dbReference>
<dbReference type="InterPro" id="IPR017808">
    <property type="entry name" value="EgtC"/>
</dbReference>
<evidence type="ECO:0000313" key="3">
    <source>
        <dbReference type="EMBL" id="GEL16671.1"/>
    </source>
</evidence>
<dbReference type="InterPro" id="IPR052373">
    <property type="entry name" value="Gamma-glu_amide_hydrolase"/>
</dbReference>
<dbReference type="AlphaFoldDB" id="A0A511CVU5"/>
<comment type="pathway">
    <text evidence="1">Amino-acid biosynthesis; ergothioneine biosynthesis.</text>
</comment>
<feature type="domain" description="Glutamine amidotransferase type-2" evidence="2">
    <location>
        <begin position="2"/>
        <end position="275"/>
    </location>
</feature>
<keyword evidence="4" id="KW-1185">Reference proteome</keyword>
<dbReference type="STRING" id="1123024.GCA_000423625_02100"/>
<dbReference type="SUPFAM" id="SSF56235">
    <property type="entry name" value="N-terminal nucleophile aminohydrolases (Ntn hydrolases)"/>
    <property type="match status" value="1"/>
</dbReference>
<dbReference type="RefSeq" id="WP_051232747.1">
    <property type="nucleotide sequence ID" value="NZ_AUII01000007.1"/>
</dbReference>
<dbReference type="Proteomes" id="UP000321328">
    <property type="component" value="Unassembled WGS sequence"/>
</dbReference>
<dbReference type="GO" id="GO:0016811">
    <property type="term" value="F:hydrolase activity, acting on carbon-nitrogen (but not peptide) bonds, in linear amides"/>
    <property type="evidence" value="ECO:0007669"/>
    <property type="project" value="UniProtKB-UniRule"/>
</dbReference>